<reference evidence="7 8" key="1">
    <citation type="submission" date="2015-01" db="EMBL/GenBank/DDBJ databases">
        <title>Genome sequence of the anaerobic bacterium Geobacter soli GSS01, a dissimilatory Fe(III) reducer from soil.</title>
        <authorList>
            <person name="Yang G."/>
            <person name="Zhou S."/>
        </authorList>
    </citation>
    <scope>NUCLEOTIDE SEQUENCE [LARGE SCALE GENOMIC DNA]</scope>
    <source>
        <strain evidence="7 8">GSS01</strain>
    </source>
</reference>
<gene>
    <name evidence="7" type="ORF">SE37_09235</name>
</gene>
<dbReference type="Gene3D" id="3.40.50.150">
    <property type="entry name" value="Vaccinia Virus protein VP39"/>
    <property type="match status" value="1"/>
</dbReference>
<comment type="caution">
    <text evidence="7">The sequence shown here is derived from an EMBL/GenBank/DDBJ whole genome shotgun (WGS) entry which is preliminary data.</text>
</comment>
<dbReference type="PIRSF" id="PIRSF000410">
    <property type="entry name" value="CheR"/>
    <property type="match status" value="1"/>
</dbReference>
<name>A0A0C1TTL4_9BACT</name>
<evidence type="ECO:0000259" key="6">
    <source>
        <dbReference type="PROSITE" id="PS50123"/>
    </source>
</evidence>
<dbReference type="SUPFAM" id="SSF47757">
    <property type="entry name" value="Chemotaxis receptor methyltransferase CheR, N-terminal domain"/>
    <property type="match status" value="1"/>
</dbReference>
<dbReference type="EMBL" id="JXBL01000001">
    <property type="protein sequence ID" value="KIE42803.1"/>
    <property type="molecule type" value="Genomic_DNA"/>
</dbReference>
<evidence type="ECO:0000313" key="7">
    <source>
        <dbReference type="EMBL" id="KIE42803.1"/>
    </source>
</evidence>
<dbReference type="Pfam" id="PF03705">
    <property type="entry name" value="CheR_N"/>
    <property type="match status" value="1"/>
</dbReference>
<dbReference type="InterPro" id="IPR029063">
    <property type="entry name" value="SAM-dependent_MTases_sf"/>
</dbReference>
<dbReference type="InterPro" id="IPR036804">
    <property type="entry name" value="CheR_N_sf"/>
</dbReference>
<dbReference type="SUPFAM" id="SSF53335">
    <property type="entry name" value="S-adenosyl-L-methionine-dependent methyltransferases"/>
    <property type="match status" value="1"/>
</dbReference>
<dbReference type="PROSITE" id="PS50123">
    <property type="entry name" value="CHER"/>
    <property type="match status" value="1"/>
</dbReference>
<dbReference type="SMART" id="SM00138">
    <property type="entry name" value="MeTrc"/>
    <property type="match status" value="1"/>
</dbReference>
<dbReference type="PRINTS" id="PR00996">
    <property type="entry name" value="CHERMTFRASE"/>
</dbReference>
<evidence type="ECO:0000256" key="3">
    <source>
        <dbReference type="ARBA" id="ARBA00022603"/>
    </source>
</evidence>
<dbReference type="PANTHER" id="PTHR24422">
    <property type="entry name" value="CHEMOTAXIS PROTEIN METHYLTRANSFERASE"/>
    <property type="match status" value="1"/>
</dbReference>
<evidence type="ECO:0000256" key="5">
    <source>
        <dbReference type="ARBA" id="ARBA00022691"/>
    </source>
</evidence>
<evidence type="ECO:0000313" key="8">
    <source>
        <dbReference type="Proteomes" id="UP000031433"/>
    </source>
</evidence>
<dbReference type="InterPro" id="IPR050903">
    <property type="entry name" value="Bact_Chemotaxis_MeTrfase"/>
</dbReference>
<accession>A0A0C1TTL4</accession>
<organism evidence="7 8">
    <name type="scientific">Geobacter soli</name>
    <dbReference type="NCBI Taxonomy" id="1510391"/>
    <lineage>
        <taxon>Bacteria</taxon>
        <taxon>Pseudomonadati</taxon>
        <taxon>Thermodesulfobacteriota</taxon>
        <taxon>Desulfuromonadia</taxon>
        <taxon>Geobacterales</taxon>
        <taxon>Geobacteraceae</taxon>
        <taxon>Geobacter</taxon>
    </lineage>
</organism>
<evidence type="ECO:0000256" key="2">
    <source>
        <dbReference type="ARBA" id="ARBA00012534"/>
    </source>
</evidence>
<dbReference type="Gene3D" id="1.10.155.10">
    <property type="entry name" value="Chemotaxis receptor methyltransferase CheR, N-terminal domain"/>
    <property type="match status" value="1"/>
</dbReference>
<sequence>MFSAATDRITTTAMTDREFARFSEFIYDTCGIKMPPVKKTMLEARLQKRLRKLGINSFKDYSEYLFSRTGTETELVHLIDVVTTNKTDFFREPAHFDYLVSQALPELMERTGAGLRKPLSIWSAGCSSGEEPYTLAMVLSEFSEQQNISFSILATDICTTVLDKARLAVYDEERIDPVPLSLRRKYLLRGKGEQKGLVRIVPQLRHRITFRRLNFMDGDFGMREPMDIIFCRNVVIYFDKTTQERLLNKFYRQLIPGGYLFMGHSETLSGLDVPFVQMASTVYRKGL</sequence>
<keyword evidence="3" id="KW-0489">Methyltransferase</keyword>
<dbReference type="GO" id="GO:0032259">
    <property type="term" value="P:methylation"/>
    <property type="evidence" value="ECO:0007669"/>
    <property type="project" value="UniProtKB-KW"/>
</dbReference>
<dbReference type="Pfam" id="PF01739">
    <property type="entry name" value="CheR"/>
    <property type="match status" value="1"/>
</dbReference>
<dbReference type="InterPro" id="IPR022641">
    <property type="entry name" value="CheR_N"/>
</dbReference>
<dbReference type="InterPro" id="IPR026024">
    <property type="entry name" value="Chemotaxis_MeTrfase_CheR"/>
</dbReference>
<dbReference type="InterPro" id="IPR000780">
    <property type="entry name" value="CheR_MeTrfase"/>
</dbReference>
<dbReference type="AlphaFoldDB" id="A0A0C1TTL4"/>
<proteinExistence type="predicted"/>
<dbReference type="GO" id="GO:0008983">
    <property type="term" value="F:protein-glutamate O-methyltransferase activity"/>
    <property type="evidence" value="ECO:0007669"/>
    <property type="project" value="UniProtKB-EC"/>
</dbReference>
<keyword evidence="5" id="KW-0949">S-adenosyl-L-methionine</keyword>
<keyword evidence="8" id="KW-1185">Reference proteome</keyword>
<feature type="domain" description="CheR-type methyltransferase" evidence="6">
    <location>
        <begin position="7"/>
        <end position="287"/>
    </location>
</feature>
<dbReference type="EC" id="2.1.1.80" evidence="2"/>
<dbReference type="InterPro" id="IPR022642">
    <property type="entry name" value="CheR_C"/>
</dbReference>
<dbReference type="Proteomes" id="UP000031433">
    <property type="component" value="Unassembled WGS sequence"/>
</dbReference>
<comment type="catalytic activity">
    <reaction evidence="1">
        <text>L-glutamyl-[protein] + S-adenosyl-L-methionine = [protein]-L-glutamate 5-O-methyl ester + S-adenosyl-L-homocysteine</text>
        <dbReference type="Rhea" id="RHEA:24452"/>
        <dbReference type="Rhea" id="RHEA-COMP:10208"/>
        <dbReference type="Rhea" id="RHEA-COMP:10311"/>
        <dbReference type="ChEBI" id="CHEBI:29973"/>
        <dbReference type="ChEBI" id="CHEBI:57856"/>
        <dbReference type="ChEBI" id="CHEBI:59789"/>
        <dbReference type="ChEBI" id="CHEBI:82795"/>
        <dbReference type="EC" id="2.1.1.80"/>
    </reaction>
</comment>
<keyword evidence="4" id="KW-0808">Transferase</keyword>
<dbReference type="PANTHER" id="PTHR24422:SF26">
    <property type="entry name" value="CHEMOTAXIS PROTEIN METHYLTRANSFERASE"/>
    <property type="match status" value="1"/>
</dbReference>
<evidence type="ECO:0000256" key="4">
    <source>
        <dbReference type="ARBA" id="ARBA00022679"/>
    </source>
</evidence>
<protein>
    <recommendedName>
        <fullName evidence="2">protein-glutamate O-methyltransferase</fullName>
        <ecNumber evidence="2">2.1.1.80</ecNumber>
    </recommendedName>
</protein>
<dbReference type="CDD" id="cd02440">
    <property type="entry name" value="AdoMet_MTases"/>
    <property type="match status" value="1"/>
</dbReference>
<evidence type="ECO:0000256" key="1">
    <source>
        <dbReference type="ARBA" id="ARBA00001541"/>
    </source>
</evidence>
<dbReference type="RefSeq" id="WP_039645697.1">
    <property type="nucleotide sequence ID" value="NZ_JXBL01000001.1"/>
</dbReference>